<dbReference type="GO" id="GO:1902073">
    <property type="term" value="P:positive regulation of hypoxia-inducible factor-1alpha signaling pathway"/>
    <property type="evidence" value="ECO:0007669"/>
    <property type="project" value="InterPro"/>
</dbReference>
<evidence type="ECO:0000313" key="8">
    <source>
        <dbReference type="Proteomes" id="UP000013827"/>
    </source>
</evidence>
<dbReference type="InterPro" id="IPR006575">
    <property type="entry name" value="RWD_dom"/>
</dbReference>
<dbReference type="CDD" id="cd24164">
    <property type="entry name" value="RWDD3_C"/>
    <property type="match status" value="1"/>
</dbReference>
<evidence type="ECO:0000259" key="6">
    <source>
        <dbReference type="PROSITE" id="PS50908"/>
    </source>
</evidence>
<dbReference type="Gene3D" id="3.10.110.10">
    <property type="entry name" value="Ubiquitin Conjugating Enzyme"/>
    <property type="match status" value="1"/>
</dbReference>
<comment type="subcellular location">
    <subcellularLocation>
        <location evidence="2">Cytoplasm</location>
    </subcellularLocation>
    <subcellularLocation>
        <location evidence="1">Nucleus</location>
    </subcellularLocation>
</comment>
<protein>
    <recommendedName>
        <fullName evidence="3">RWD domain-containing protein 3</fullName>
    </recommendedName>
</protein>
<reference evidence="7" key="2">
    <citation type="submission" date="2024-10" db="UniProtKB">
        <authorList>
            <consortium name="EnsemblProtists"/>
        </authorList>
    </citation>
    <scope>IDENTIFICATION</scope>
</reference>
<feature type="domain" description="RWD" evidence="6">
    <location>
        <begin position="13"/>
        <end position="110"/>
    </location>
</feature>
<dbReference type="PROSITE" id="PS50908">
    <property type="entry name" value="RWD"/>
    <property type="match status" value="1"/>
</dbReference>
<dbReference type="PaxDb" id="2903-EOD18444"/>
<evidence type="ECO:0000313" key="7">
    <source>
        <dbReference type="EnsemblProtists" id="EOD18444"/>
    </source>
</evidence>
<keyword evidence="5" id="KW-0539">Nucleus</keyword>
<evidence type="ECO:0000256" key="5">
    <source>
        <dbReference type="ARBA" id="ARBA00023242"/>
    </source>
</evidence>
<dbReference type="PANTHER" id="PTHR15628:SF1">
    <property type="entry name" value="RWD DOMAIN-CONTAINING PROTEIN 3"/>
    <property type="match status" value="1"/>
</dbReference>
<dbReference type="AlphaFoldDB" id="A0A0D3J4K9"/>
<dbReference type="eggNOG" id="ENOG502S87K">
    <property type="taxonomic scope" value="Eukaryota"/>
</dbReference>
<dbReference type="InterPro" id="IPR016135">
    <property type="entry name" value="UBQ-conjugating_enzyme/RWD"/>
</dbReference>
<dbReference type="RefSeq" id="XP_005770873.1">
    <property type="nucleotide sequence ID" value="XM_005770816.1"/>
</dbReference>
<evidence type="ECO:0000256" key="2">
    <source>
        <dbReference type="ARBA" id="ARBA00004496"/>
    </source>
</evidence>
<reference evidence="8" key="1">
    <citation type="journal article" date="2013" name="Nature">
        <title>Pan genome of the phytoplankton Emiliania underpins its global distribution.</title>
        <authorList>
            <person name="Read B.A."/>
            <person name="Kegel J."/>
            <person name="Klute M.J."/>
            <person name="Kuo A."/>
            <person name="Lefebvre S.C."/>
            <person name="Maumus F."/>
            <person name="Mayer C."/>
            <person name="Miller J."/>
            <person name="Monier A."/>
            <person name="Salamov A."/>
            <person name="Young J."/>
            <person name="Aguilar M."/>
            <person name="Claverie J.M."/>
            <person name="Frickenhaus S."/>
            <person name="Gonzalez K."/>
            <person name="Herman E.K."/>
            <person name="Lin Y.C."/>
            <person name="Napier J."/>
            <person name="Ogata H."/>
            <person name="Sarno A.F."/>
            <person name="Shmutz J."/>
            <person name="Schroeder D."/>
            <person name="de Vargas C."/>
            <person name="Verret F."/>
            <person name="von Dassow P."/>
            <person name="Valentin K."/>
            <person name="Van de Peer Y."/>
            <person name="Wheeler G."/>
            <person name="Dacks J.B."/>
            <person name="Delwiche C.F."/>
            <person name="Dyhrman S.T."/>
            <person name="Glockner G."/>
            <person name="John U."/>
            <person name="Richards T."/>
            <person name="Worden A.Z."/>
            <person name="Zhang X."/>
            <person name="Grigoriev I.V."/>
            <person name="Allen A.E."/>
            <person name="Bidle K."/>
            <person name="Borodovsky M."/>
            <person name="Bowler C."/>
            <person name="Brownlee C."/>
            <person name="Cock J.M."/>
            <person name="Elias M."/>
            <person name="Gladyshev V.N."/>
            <person name="Groth M."/>
            <person name="Guda C."/>
            <person name="Hadaegh A."/>
            <person name="Iglesias-Rodriguez M.D."/>
            <person name="Jenkins J."/>
            <person name="Jones B.M."/>
            <person name="Lawson T."/>
            <person name="Leese F."/>
            <person name="Lindquist E."/>
            <person name="Lobanov A."/>
            <person name="Lomsadze A."/>
            <person name="Malik S.B."/>
            <person name="Marsh M.E."/>
            <person name="Mackinder L."/>
            <person name="Mock T."/>
            <person name="Mueller-Roeber B."/>
            <person name="Pagarete A."/>
            <person name="Parker M."/>
            <person name="Probert I."/>
            <person name="Quesneville H."/>
            <person name="Raines C."/>
            <person name="Rensing S.A."/>
            <person name="Riano-Pachon D.M."/>
            <person name="Richier S."/>
            <person name="Rokitta S."/>
            <person name="Shiraiwa Y."/>
            <person name="Soanes D.M."/>
            <person name="van der Giezen M."/>
            <person name="Wahlund T.M."/>
            <person name="Williams B."/>
            <person name="Wilson W."/>
            <person name="Wolfe G."/>
            <person name="Wurch L.L."/>
        </authorList>
    </citation>
    <scope>NUCLEOTIDE SEQUENCE</scope>
</reference>
<dbReference type="PANTHER" id="PTHR15628">
    <property type="entry name" value="RWD DOMAIN-CONTAINING PROTEIN 3"/>
    <property type="match status" value="1"/>
</dbReference>
<name>A0A0D3J4K9_EMIH1</name>
<dbReference type="KEGG" id="ehx:EMIHUDRAFT_432422"/>
<keyword evidence="8" id="KW-1185">Reference proteome</keyword>
<evidence type="ECO:0000256" key="1">
    <source>
        <dbReference type="ARBA" id="ARBA00004123"/>
    </source>
</evidence>
<evidence type="ECO:0000256" key="3">
    <source>
        <dbReference type="ARBA" id="ARBA00015444"/>
    </source>
</evidence>
<organism evidence="7 8">
    <name type="scientific">Emiliania huxleyi (strain CCMP1516)</name>
    <dbReference type="NCBI Taxonomy" id="280463"/>
    <lineage>
        <taxon>Eukaryota</taxon>
        <taxon>Haptista</taxon>
        <taxon>Haptophyta</taxon>
        <taxon>Prymnesiophyceae</taxon>
        <taxon>Isochrysidales</taxon>
        <taxon>Noelaerhabdaceae</taxon>
        <taxon>Emiliania</taxon>
    </lineage>
</organism>
<dbReference type="InterPro" id="IPR038840">
    <property type="entry name" value="RWDD3"/>
</dbReference>
<dbReference type="SUPFAM" id="SSF54495">
    <property type="entry name" value="UBC-like"/>
    <property type="match status" value="1"/>
</dbReference>
<keyword evidence="4" id="KW-0963">Cytoplasm</keyword>
<dbReference type="GO" id="GO:0005634">
    <property type="term" value="C:nucleus"/>
    <property type="evidence" value="ECO:0007669"/>
    <property type="project" value="UniProtKB-SubCell"/>
</dbReference>
<dbReference type="EnsemblProtists" id="EOD18444">
    <property type="protein sequence ID" value="EOD18444"/>
    <property type="gene ID" value="EMIHUDRAFT_432422"/>
</dbReference>
<sequence>MDELESCAERQRDELAVLAAMFPEELAEEEVAHTAAASAFLVRSGGAALRVSLPQRYPLKLPLLSLSCPSAGPEPVAAASRTLEAAVSKAAGEECCTGLVQTFLELVAAGALAAKEAPPGEIVRDCPMREEIVIVIDHMNDAPAYMRTLERWASELVCAGLLLYSDAGRRVSGVMLVMQGEAGALTAFLQRLRSEMVDVDAKGRRCKERCSTVLCRRPAGTFKPGYRPAAALTGWRAARYASAEERDALLDDVGMLHVGSGAERFGVGVSAAGGGP</sequence>
<dbReference type="Pfam" id="PF05773">
    <property type="entry name" value="RWD"/>
    <property type="match status" value="1"/>
</dbReference>
<accession>A0A0D3J4K9</accession>
<proteinExistence type="predicted"/>
<dbReference type="GeneID" id="19046445"/>
<dbReference type="OMA" id="CKEKMCK"/>
<evidence type="ECO:0000256" key="4">
    <source>
        <dbReference type="ARBA" id="ARBA00022490"/>
    </source>
</evidence>
<dbReference type="HOGENOM" id="CLU_1009840_0_0_1"/>
<dbReference type="GO" id="GO:0005737">
    <property type="term" value="C:cytoplasm"/>
    <property type="evidence" value="ECO:0007669"/>
    <property type="project" value="UniProtKB-SubCell"/>
</dbReference>
<dbReference type="Proteomes" id="UP000013827">
    <property type="component" value="Unassembled WGS sequence"/>
</dbReference>
<dbReference type="GO" id="GO:0033235">
    <property type="term" value="P:positive regulation of protein sumoylation"/>
    <property type="evidence" value="ECO:0007669"/>
    <property type="project" value="InterPro"/>
</dbReference>